<gene>
    <name evidence="1" type="ORF">FVP60_07245</name>
</gene>
<dbReference type="Pfam" id="PF21172">
    <property type="entry name" value="CueP"/>
    <property type="match status" value="1"/>
</dbReference>
<accession>A0A5C8HQM2</accession>
<dbReference type="InterPro" id="IPR047808">
    <property type="entry name" value="CueP-like"/>
</dbReference>
<dbReference type="InterPro" id="IPR008964">
    <property type="entry name" value="Invasin/intimin_cell_adhesion"/>
</dbReference>
<dbReference type="OrthoDB" id="73040at2"/>
<evidence type="ECO:0000313" key="1">
    <source>
        <dbReference type="EMBL" id="TXK04855.1"/>
    </source>
</evidence>
<name>A0A5C8HQM2_9MICO</name>
<dbReference type="Gene3D" id="2.60.40.3700">
    <property type="match status" value="1"/>
</dbReference>
<dbReference type="Proteomes" id="UP000321196">
    <property type="component" value="Unassembled WGS sequence"/>
</dbReference>
<sequence>MPVAERPANLLASVRPDEVVLTDDENNQASMPLPDDQFYVSIAPYASQTHDCFFHSLTTCRGELANESVQITITAADGTELAAGTYTTNDNGFVGLWLPRDIAGTITITAGERTVSAPIATGVDDPTCITTLQLT</sequence>
<organism evidence="1 2">
    <name type="scientific">Microbacterium mitrae</name>
    <dbReference type="NCBI Taxonomy" id="664640"/>
    <lineage>
        <taxon>Bacteria</taxon>
        <taxon>Bacillati</taxon>
        <taxon>Actinomycetota</taxon>
        <taxon>Actinomycetes</taxon>
        <taxon>Micrococcales</taxon>
        <taxon>Microbacteriaceae</taxon>
        <taxon>Microbacterium</taxon>
    </lineage>
</organism>
<dbReference type="EMBL" id="VRSW01000002">
    <property type="protein sequence ID" value="TXK04855.1"/>
    <property type="molecule type" value="Genomic_DNA"/>
</dbReference>
<evidence type="ECO:0000313" key="2">
    <source>
        <dbReference type="Proteomes" id="UP000321196"/>
    </source>
</evidence>
<keyword evidence="2" id="KW-1185">Reference proteome</keyword>
<dbReference type="AlphaFoldDB" id="A0A5C8HQM2"/>
<proteinExistence type="predicted"/>
<dbReference type="SUPFAM" id="SSF49373">
    <property type="entry name" value="Invasin/intimin cell-adhesion fragments"/>
    <property type="match status" value="1"/>
</dbReference>
<reference evidence="1 2" key="1">
    <citation type="submission" date="2019-08" db="EMBL/GenBank/DDBJ databases">
        <authorList>
            <person name="Dong K."/>
        </authorList>
    </citation>
    <scope>NUCLEOTIDE SEQUENCE [LARGE SCALE GENOMIC DNA]</scope>
    <source>
        <strain evidence="1 2">M4-8</strain>
    </source>
</reference>
<comment type="caution">
    <text evidence="1">The sequence shown here is derived from an EMBL/GenBank/DDBJ whole genome shotgun (WGS) entry which is preliminary data.</text>
</comment>
<protein>
    <submittedName>
        <fullName evidence="1">Uncharacterized protein</fullName>
    </submittedName>
</protein>
<dbReference type="NCBIfam" id="NF038094">
    <property type="entry name" value="CueP_fam"/>
    <property type="match status" value="1"/>
</dbReference>